<evidence type="ECO:0000313" key="11">
    <source>
        <dbReference type="Proteomes" id="UP000007648"/>
    </source>
</evidence>
<dbReference type="PANTHER" id="PTHR11337:SF11">
    <property type="entry name" value="CD164 SIALOMUCIN-LIKE 2 PROTEIN"/>
    <property type="match status" value="1"/>
</dbReference>
<feature type="chain" id="PRO_5029612551" evidence="9">
    <location>
        <begin position="30"/>
        <end position="161"/>
    </location>
</feature>
<gene>
    <name evidence="10" type="primary">CD164L2</name>
</gene>
<evidence type="ECO:0000256" key="7">
    <source>
        <dbReference type="ARBA" id="ARBA00023180"/>
    </source>
</evidence>
<dbReference type="GO" id="GO:0016020">
    <property type="term" value="C:membrane"/>
    <property type="evidence" value="ECO:0007669"/>
    <property type="project" value="UniProtKB-SubCell"/>
</dbReference>
<keyword evidence="4 9" id="KW-0732">Signal</keyword>
<keyword evidence="11" id="KW-1185">Reference proteome</keyword>
<dbReference type="PANTHER" id="PTHR11337">
    <property type="entry name" value="MUCIN/PORIMIN"/>
    <property type="match status" value="1"/>
</dbReference>
<dbReference type="Proteomes" id="UP000007648">
    <property type="component" value="Unassembled WGS sequence"/>
</dbReference>
<dbReference type="AlphaFoldDB" id="G3VK55"/>
<evidence type="ECO:0000256" key="1">
    <source>
        <dbReference type="ARBA" id="ARBA00004479"/>
    </source>
</evidence>
<feature type="transmembrane region" description="Helical" evidence="8">
    <location>
        <begin position="126"/>
        <end position="147"/>
    </location>
</feature>
<sequence length="161" mass="16781">MAVPGPRALRAALCSGCCCLLLCAQLAAAGKEGRGLGRGGLLRLNIWGPAAVAECKQLESCRRCVEGEPARNLSGCVWERCGGHGHCVAGEEGAKEGCTVYNHTALCPGNPSTVPPLDSHTPSFDGASFVGGIVLVLSLQAVTFFLIRLIRAKDSSYQTLI</sequence>
<feature type="signal peptide" evidence="9">
    <location>
        <begin position="1"/>
        <end position="29"/>
    </location>
</feature>
<evidence type="ECO:0000256" key="8">
    <source>
        <dbReference type="SAM" id="Phobius"/>
    </source>
</evidence>
<keyword evidence="7" id="KW-0325">Glycoprotein</keyword>
<evidence type="ECO:0000313" key="10">
    <source>
        <dbReference type="Ensembl" id="ENSSHAP00000003560.2"/>
    </source>
</evidence>
<reference evidence="10" key="3">
    <citation type="submission" date="2025-09" db="UniProtKB">
        <authorList>
            <consortium name="Ensembl"/>
        </authorList>
    </citation>
    <scope>IDENTIFICATION</scope>
</reference>
<proteinExistence type="inferred from homology"/>
<evidence type="ECO:0000256" key="2">
    <source>
        <dbReference type="ARBA" id="ARBA00005341"/>
    </source>
</evidence>
<evidence type="ECO:0000256" key="4">
    <source>
        <dbReference type="ARBA" id="ARBA00022729"/>
    </source>
</evidence>
<name>G3VK55_SARHA</name>
<dbReference type="GeneTree" id="ENSGT00530000063929"/>
<accession>G3VK55</accession>
<dbReference type="InterPro" id="IPR007947">
    <property type="entry name" value="CD164_MGC24"/>
</dbReference>
<keyword evidence="5 8" id="KW-1133">Transmembrane helix</keyword>
<dbReference type="eggNOG" id="ENOG502S6M0">
    <property type="taxonomic scope" value="Eukaryota"/>
</dbReference>
<keyword evidence="3 8" id="KW-0812">Transmembrane</keyword>
<evidence type="ECO:0000256" key="3">
    <source>
        <dbReference type="ARBA" id="ARBA00022692"/>
    </source>
</evidence>
<dbReference type="GO" id="GO:0031410">
    <property type="term" value="C:cytoplasmic vesicle"/>
    <property type="evidence" value="ECO:0007669"/>
    <property type="project" value="TreeGrafter"/>
</dbReference>
<dbReference type="Ensembl" id="ENSSHAT00000003596.2">
    <property type="protein sequence ID" value="ENSSHAP00000003560.2"/>
    <property type="gene ID" value="ENSSHAG00000003127.2"/>
</dbReference>
<evidence type="ECO:0000256" key="9">
    <source>
        <dbReference type="SAM" id="SignalP"/>
    </source>
</evidence>
<keyword evidence="6 8" id="KW-0472">Membrane</keyword>
<comment type="subcellular location">
    <subcellularLocation>
        <location evidence="1">Membrane</location>
        <topology evidence="1">Single-pass type I membrane protein</topology>
    </subcellularLocation>
</comment>
<dbReference type="HOGENOM" id="CLU_133331_0_0_1"/>
<reference evidence="10 11" key="1">
    <citation type="journal article" date="2011" name="Proc. Natl. Acad. Sci. U.S.A.">
        <title>Genetic diversity and population structure of the endangered marsupial Sarcophilus harrisii (Tasmanian devil).</title>
        <authorList>
            <person name="Miller W."/>
            <person name="Hayes V.M."/>
            <person name="Ratan A."/>
            <person name="Petersen D.C."/>
            <person name="Wittekindt N.E."/>
            <person name="Miller J."/>
            <person name="Walenz B."/>
            <person name="Knight J."/>
            <person name="Qi J."/>
            <person name="Zhao F."/>
            <person name="Wang Q."/>
            <person name="Bedoya-Reina O.C."/>
            <person name="Katiyar N."/>
            <person name="Tomsho L.P."/>
            <person name="Kasson L.M."/>
            <person name="Hardie R.A."/>
            <person name="Woodbridge P."/>
            <person name="Tindall E.A."/>
            <person name="Bertelsen M.F."/>
            <person name="Dixon D."/>
            <person name="Pyecroft S."/>
            <person name="Helgen K.M."/>
            <person name="Lesk A.M."/>
            <person name="Pringle T.H."/>
            <person name="Patterson N."/>
            <person name="Zhang Y."/>
            <person name="Kreiss A."/>
            <person name="Woods G.M."/>
            <person name="Jones M.E."/>
            <person name="Schuster S.C."/>
        </authorList>
    </citation>
    <scope>NUCLEOTIDE SEQUENCE [LARGE SCALE GENOMIC DNA]</scope>
</reference>
<protein>
    <submittedName>
        <fullName evidence="10">CD164 molecule like 2</fullName>
    </submittedName>
</protein>
<evidence type="ECO:0000256" key="5">
    <source>
        <dbReference type="ARBA" id="ARBA00022989"/>
    </source>
</evidence>
<reference evidence="10" key="2">
    <citation type="submission" date="2025-08" db="UniProtKB">
        <authorList>
            <consortium name="Ensembl"/>
        </authorList>
    </citation>
    <scope>IDENTIFICATION</scope>
</reference>
<comment type="similarity">
    <text evidence="2">Belongs to the CD164 family.</text>
</comment>
<dbReference type="Pfam" id="PF05283">
    <property type="entry name" value="MGC-24"/>
    <property type="match status" value="1"/>
</dbReference>
<organism evidence="10 11">
    <name type="scientific">Sarcophilus harrisii</name>
    <name type="common">Tasmanian devil</name>
    <name type="synonym">Sarcophilus laniarius</name>
    <dbReference type="NCBI Taxonomy" id="9305"/>
    <lineage>
        <taxon>Eukaryota</taxon>
        <taxon>Metazoa</taxon>
        <taxon>Chordata</taxon>
        <taxon>Craniata</taxon>
        <taxon>Vertebrata</taxon>
        <taxon>Euteleostomi</taxon>
        <taxon>Mammalia</taxon>
        <taxon>Metatheria</taxon>
        <taxon>Dasyuromorphia</taxon>
        <taxon>Dasyuridae</taxon>
        <taxon>Sarcophilus</taxon>
    </lineage>
</organism>
<evidence type="ECO:0000256" key="6">
    <source>
        <dbReference type="ARBA" id="ARBA00023136"/>
    </source>
</evidence>